<protein>
    <recommendedName>
        <fullName evidence="3">Type III secretion system chaperone</fullName>
    </recommendedName>
</protein>
<evidence type="ECO:0008006" key="3">
    <source>
        <dbReference type="Google" id="ProtNLM"/>
    </source>
</evidence>
<dbReference type="EMBL" id="BSPD01000062">
    <property type="protein sequence ID" value="GLS26843.1"/>
    <property type="molecule type" value="Genomic_DNA"/>
</dbReference>
<dbReference type="RefSeq" id="WP_232593618.1">
    <property type="nucleotide sequence ID" value="NZ_BSPD01000062.1"/>
</dbReference>
<dbReference type="SUPFAM" id="SSF69635">
    <property type="entry name" value="Type III secretory system chaperone-like"/>
    <property type="match status" value="1"/>
</dbReference>
<evidence type="ECO:0000313" key="1">
    <source>
        <dbReference type="EMBL" id="GLS26843.1"/>
    </source>
</evidence>
<keyword evidence="2" id="KW-1185">Reference proteome</keyword>
<dbReference type="CDD" id="cd16364">
    <property type="entry name" value="T3SC_I-like"/>
    <property type="match status" value="1"/>
</dbReference>
<dbReference type="Pfam" id="PF05932">
    <property type="entry name" value="CesT"/>
    <property type="match status" value="1"/>
</dbReference>
<organism evidence="1 2">
    <name type="scientific">Marinibactrum halimedae</name>
    <dbReference type="NCBI Taxonomy" id="1444977"/>
    <lineage>
        <taxon>Bacteria</taxon>
        <taxon>Pseudomonadati</taxon>
        <taxon>Pseudomonadota</taxon>
        <taxon>Gammaproteobacteria</taxon>
        <taxon>Cellvibrionales</taxon>
        <taxon>Cellvibrionaceae</taxon>
        <taxon>Marinibactrum</taxon>
    </lineage>
</organism>
<dbReference type="InterPro" id="IPR010261">
    <property type="entry name" value="Tir_chaperone"/>
</dbReference>
<reference evidence="1 2" key="1">
    <citation type="journal article" date="2014" name="Int. J. Syst. Evol. Microbiol.">
        <title>Complete genome sequence of Corynebacterium casei LMG S-19264T (=DSM 44701T), isolated from a smear-ripened cheese.</title>
        <authorList>
            <consortium name="US DOE Joint Genome Institute (JGI-PGF)"/>
            <person name="Walter F."/>
            <person name="Albersmeier A."/>
            <person name="Kalinowski J."/>
            <person name="Ruckert C."/>
        </authorList>
    </citation>
    <scope>NUCLEOTIDE SEQUENCE [LARGE SCALE GENOMIC DNA]</scope>
    <source>
        <strain evidence="1 2">NBRC 110095</strain>
    </source>
</reference>
<dbReference type="Proteomes" id="UP001156870">
    <property type="component" value="Unassembled WGS sequence"/>
</dbReference>
<dbReference type="Gene3D" id="3.30.1460.10">
    <property type="match status" value="1"/>
</dbReference>
<dbReference type="GO" id="GO:0030254">
    <property type="term" value="P:protein secretion by the type III secretion system"/>
    <property type="evidence" value="ECO:0007669"/>
    <property type="project" value="InterPro"/>
</dbReference>
<gene>
    <name evidence="1" type="ORF">GCM10007877_25620</name>
</gene>
<comment type="caution">
    <text evidence="1">The sequence shown here is derived from an EMBL/GenBank/DDBJ whole genome shotgun (WGS) entry which is preliminary data.</text>
</comment>
<dbReference type="AlphaFoldDB" id="A0AA37T497"/>
<proteinExistence type="predicted"/>
<name>A0AA37T497_9GAMM</name>
<sequence>MAKQFENLMEKLAKHLGVTTEVNLTSPVELNIEGIIFTIYYENGSGHDGIILSASLGSIEKHAELFIYRALLEGNLFWSATGDATLGVNSDTQEAFLAYKMPMDDFDGEELATISAHFLQIAENWKSFIAEANMQTEPTTTINTDNDFLRV</sequence>
<accession>A0AA37T497</accession>
<evidence type="ECO:0000313" key="2">
    <source>
        <dbReference type="Proteomes" id="UP001156870"/>
    </source>
</evidence>